<gene>
    <name evidence="5" type="ORF">ODV14_01280</name>
</gene>
<feature type="domain" description="HTH gntR-type" evidence="4">
    <location>
        <begin position="3"/>
        <end position="71"/>
    </location>
</feature>
<evidence type="ECO:0000256" key="1">
    <source>
        <dbReference type="ARBA" id="ARBA00023015"/>
    </source>
</evidence>
<dbReference type="InterPro" id="IPR028978">
    <property type="entry name" value="Chorismate_lyase_/UTRA_dom_sf"/>
</dbReference>
<reference evidence="5" key="1">
    <citation type="journal article" date="2022" name="Microorganisms">
        <title>Antibiotic Susceptibility, Resistance Gene Determinants and Corresponding Genomic Regions in Lactobacillus amylovorus Isolates Derived from Wild Boars and Domestic Pigs.</title>
        <authorList>
            <person name="Moravkova M."/>
            <person name="Kostovova I."/>
            <person name="Kavanova K."/>
            <person name="Pechar R."/>
            <person name="Stanek S."/>
            <person name="Brychta A."/>
            <person name="Zeman M."/>
            <person name="Kubasova T."/>
        </authorList>
    </citation>
    <scope>NUCLEOTIDE SEQUENCE</scope>
    <source>
        <strain evidence="5">M597B</strain>
    </source>
</reference>
<accession>A0AAW6B8V2</accession>
<keyword evidence="1" id="KW-0805">Transcription regulation</keyword>
<name>A0AAW6B8V2_LACAM</name>
<dbReference type="PROSITE" id="PS50949">
    <property type="entry name" value="HTH_GNTR"/>
    <property type="match status" value="1"/>
</dbReference>
<dbReference type="Pfam" id="PF07702">
    <property type="entry name" value="UTRA"/>
    <property type="match status" value="1"/>
</dbReference>
<protein>
    <submittedName>
        <fullName evidence="5">GntR family transcriptional regulator</fullName>
    </submittedName>
</protein>
<dbReference type="CDD" id="cd07377">
    <property type="entry name" value="WHTH_GntR"/>
    <property type="match status" value="1"/>
</dbReference>
<dbReference type="GO" id="GO:0045892">
    <property type="term" value="P:negative regulation of DNA-templated transcription"/>
    <property type="evidence" value="ECO:0007669"/>
    <property type="project" value="TreeGrafter"/>
</dbReference>
<dbReference type="SUPFAM" id="SSF46785">
    <property type="entry name" value="Winged helix' DNA-binding domain"/>
    <property type="match status" value="1"/>
</dbReference>
<dbReference type="RefSeq" id="WP_056939946.1">
    <property type="nucleotide sequence ID" value="NZ_JAOTHC010000003.1"/>
</dbReference>
<dbReference type="InterPro" id="IPR011663">
    <property type="entry name" value="UTRA"/>
</dbReference>
<dbReference type="Gene3D" id="1.10.10.10">
    <property type="entry name" value="Winged helix-like DNA-binding domain superfamily/Winged helix DNA-binding domain"/>
    <property type="match status" value="1"/>
</dbReference>
<dbReference type="InterPro" id="IPR036388">
    <property type="entry name" value="WH-like_DNA-bd_sf"/>
</dbReference>
<organism evidence="5 6">
    <name type="scientific">Lactobacillus amylovorus</name>
    <dbReference type="NCBI Taxonomy" id="1604"/>
    <lineage>
        <taxon>Bacteria</taxon>
        <taxon>Bacillati</taxon>
        <taxon>Bacillota</taxon>
        <taxon>Bacilli</taxon>
        <taxon>Lactobacillales</taxon>
        <taxon>Lactobacillaceae</taxon>
        <taxon>Lactobacillus</taxon>
    </lineage>
</organism>
<evidence type="ECO:0000256" key="2">
    <source>
        <dbReference type="ARBA" id="ARBA00023125"/>
    </source>
</evidence>
<dbReference type="SMART" id="SM00866">
    <property type="entry name" value="UTRA"/>
    <property type="match status" value="1"/>
</dbReference>
<dbReference type="Pfam" id="PF00392">
    <property type="entry name" value="GntR"/>
    <property type="match status" value="1"/>
</dbReference>
<evidence type="ECO:0000313" key="5">
    <source>
        <dbReference type="EMBL" id="MDB6246004.1"/>
    </source>
</evidence>
<dbReference type="Proteomes" id="UP001141961">
    <property type="component" value="Unassembled WGS sequence"/>
</dbReference>
<sequence length="236" mass="27465">MTKVKYQEIEEILRQRIISGHYKIGDLIPKEMDLVKKYNVSRPTISHAVQDLVNQGYLERRKHVGTIVKQTKISQEFTQVLQSYNSEMTEKGLTAQTQVLFFKKVLASEEVAQALDLKEKEQVYKLTRLRSVDQNPLVVVTTYLSADKLVDFAKIDFTKQSLYQELEQRGLPIVHVKRKLEVKSADGMTADLLNIKEKDPVFYFHTYGYSKNELPLEYSIATYRGDENYFMIDLKK</sequence>
<proteinExistence type="predicted"/>
<dbReference type="PRINTS" id="PR00035">
    <property type="entry name" value="HTHGNTR"/>
</dbReference>
<comment type="caution">
    <text evidence="5">The sequence shown here is derived from an EMBL/GenBank/DDBJ whole genome shotgun (WGS) entry which is preliminary data.</text>
</comment>
<keyword evidence="3" id="KW-0804">Transcription</keyword>
<keyword evidence="2" id="KW-0238">DNA-binding</keyword>
<dbReference type="Gene3D" id="3.40.1410.10">
    <property type="entry name" value="Chorismate lyase-like"/>
    <property type="match status" value="1"/>
</dbReference>
<dbReference type="AlphaFoldDB" id="A0AAW6B8V2"/>
<dbReference type="GO" id="GO:0003677">
    <property type="term" value="F:DNA binding"/>
    <property type="evidence" value="ECO:0007669"/>
    <property type="project" value="UniProtKB-KW"/>
</dbReference>
<dbReference type="InterPro" id="IPR000524">
    <property type="entry name" value="Tscrpt_reg_HTH_GntR"/>
</dbReference>
<reference evidence="5" key="2">
    <citation type="submission" date="2022-10" db="EMBL/GenBank/DDBJ databases">
        <authorList>
            <person name="Kostovova I."/>
            <person name="Moravkova M."/>
            <person name="Pechar R."/>
        </authorList>
    </citation>
    <scope>NUCLEOTIDE SEQUENCE</scope>
    <source>
        <strain evidence="5">M597B</strain>
    </source>
</reference>
<dbReference type="PANTHER" id="PTHR44846">
    <property type="entry name" value="MANNOSYL-D-GLYCERATE TRANSPORT/METABOLISM SYSTEM REPRESSOR MNGR-RELATED"/>
    <property type="match status" value="1"/>
</dbReference>
<dbReference type="SMART" id="SM00345">
    <property type="entry name" value="HTH_GNTR"/>
    <property type="match status" value="1"/>
</dbReference>
<evidence type="ECO:0000259" key="4">
    <source>
        <dbReference type="PROSITE" id="PS50949"/>
    </source>
</evidence>
<dbReference type="GO" id="GO:0003700">
    <property type="term" value="F:DNA-binding transcription factor activity"/>
    <property type="evidence" value="ECO:0007669"/>
    <property type="project" value="InterPro"/>
</dbReference>
<dbReference type="InterPro" id="IPR050679">
    <property type="entry name" value="Bact_HTH_transcr_reg"/>
</dbReference>
<evidence type="ECO:0000256" key="3">
    <source>
        <dbReference type="ARBA" id="ARBA00023163"/>
    </source>
</evidence>
<dbReference type="SUPFAM" id="SSF64288">
    <property type="entry name" value="Chorismate lyase-like"/>
    <property type="match status" value="1"/>
</dbReference>
<dbReference type="InterPro" id="IPR036390">
    <property type="entry name" value="WH_DNA-bd_sf"/>
</dbReference>
<dbReference type="EMBL" id="JAOTHD010000002">
    <property type="protein sequence ID" value="MDB6246004.1"/>
    <property type="molecule type" value="Genomic_DNA"/>
</dbReference>
<dbReference type="PANTHER" id="PTHR44846:SF1">
    <property type="entry name" value="MANNOSYL-D-GLYCERATE TRANSPORT_METABOLISM SYSTEM REPRESSOR MNGR-RELATED"/>
    <property type="match status" value="1"/>
</dbReference>
<evidence type="ECO:0000313" key="6">
    <source>
        <dbReference type="Proteomes" id="UP001141961"/>
    </source>
</evidence>